<dbReference type="InterPro" id="IPR026590">
    <property type="entry name" value="Ssirtuin_cat_dom"/>
</dbReference>
<sequence>MSSEESADHPGGADGGGRGGASKEEGRSASDRDSQHSGFNPMETLEQLMRFLRPFQQDEEEEAKPEQLLEDISLEGVVKYMQSDKCKNIIVMTGAGISTSAGIPDFRSPGTGLYDNLEKYNLPEPMAIFDINYFRERPEPFFYLAKELYPGKFRPTPCHYFIRLLADKRLLLRNYTQNIDTLERIAGVPGDLMVEAHGTFHTGHCIGDCGKEYTQQWMKDEIFADRLPKCTDCEGLVKPDIVFFGERLPVRFSHLVMEDFPKCDLLIVMGTSLVVQPFASLIERVPATTPRLLINKEKAGEGIPRLRGLGLFTGGFDFDSQNKYRDVAYLGTCDDGCNKLAEMLGWKDELDELVTSSHKEIDGQHESSSSEKPSKGETKSETQKTSLPKSETTSK</sequence>
<dbReference type="GO" id="GO:0017136">
    <property type="term" value="F:histone deacetylase activity, NAD-dependent"/>
    <property type="evidence" value="ECO:0007669"/>
    <property type="project" value="InterPro"/>
</dbReference>
<dbReference type="RefSeq" id="XP_022107566.1">
    <property type="nucleotide sequence ID" value="XM_022251874.1"/>
</dbReference>
<evidence type="ECO:0000313" key="15">
    <source>
        <dbReference type="Proteomes" id="UP000694845"/>
    </source>
</evidence>
<name>A0A8B7ZVL3_ACAPL</name>
<keyword evidence="5 8" id="KW-0520">NAD</keyword>
<feature type="compositionally biased region" description="Basic and acidic residues" evidence="13">
    <location>
        <begin position="357"/>
        <end position="382"/>
    </location>
</feature>
<feature type="binding site" evidence="10">
    <location>
        <position position="333"/>
    </location>
    <ligand>
        <name>NAD(+)</name>
        <dbReference type="ChEBI" id="CHEBI:57540"/>
    </ligand>
</feature>
<dbReference type="SUPFAM" id="SSF52467">
    <property type="entry name" value="DHS-like NAD/FAD-binding domain"/>
    <property type="match status" value="1"/>
</dbReference>
<organism evidence="15 16">
    <name type="scientific">Acanthaster planci</name>
    <name type="common">Crown-of-thorns starfish</name>
    <dbReference type="NCBI Taxonomy" id="133434"/>
    <lineage>
        <taxon>Eukaryota</taxon>
        <taxon>Metazoa</taxon>
        <taxon>Echinodermata</taxon>
        <taxon>Eleutherozoa</taxon>
        <taxon>Asterozoa</taxon>
        <taxon>Asteroidea</taxon>
        <taxon>Valvatacea</taxon>
        <taxon>Valvatida</taxon>
        <taxon>Acanthasteridae</taxon>
        <taxon>Acanthaster</taxon>
    </lineage>
</organism>
<keyword evidence="15" id="KW-1185">Reference proteome</keyword>
<dbReference type="PIRSF" id="PIRSF037938">
    <property type="entry name" value="SIR2_euk"/>
    <property type="match status" value="1"/>
</dbReference>
<feature type="domain" description="Deacetylase sirtuin-type" evidence="14">
    <location>
        <begin position="67"/>
        <end position="347"/>
    </location>
</feature>
<evidence type="ECO:0000256" key="5">
    <source>
        <dbReference type="ARBA" id="ARBA00023027"/>
    </source>
</evidence>
<dbReference type="Gene3D" id="3.30.1600.10">
    <property type="entry name" value="SIR2/SIRT2 'Small Domain"/>
    <property type="match status" value="1"/>
</dbReference>
<feature type="binding site" evidence="11 12">
    <location>
        <position position="233"/>
    </location>
    <ligand>
        <name>Zn(2+)</name>
        <dbReference type="ChEBI" id="CHEBI:29105"/>
    </ligand>
</feature>
<dbReference type="GO" id="GO:0070403">
    <property type="term" value="F:NAD+ binding"/>
    <property type="evidence" value="ECO:0007669"/>
    <property type="project" value="UniProtKB-UniRule"/>
</dbReference>
<feature type="active site" description="Proton acceptor" evidence="9 12">
    <location>
        <position position="197"/>
    </location>
</feature>
<feature type="binding site" evidence="11 12">
    <location>
        <position position="209"/>
    </location>
    <ligand>
        <name>Zn(2+)</name>
        <dbReference type="ChEBI" id="CHEBI:29105"/>
    </ligand>
</feature>
<dbReference type="OrthoDB" id="420264at2759"/>
<feature type="binding site" evidence="10">
    <location>
        <begin position="105"/>
        <end position="107"/>
    </location>
    <ligand>
        <name>NAD(+)</name>
        <dbReference type="ChEBI" id="CHEBI:57540"/>
    </ligand>
</feature>
<feature type="compositionally biased region" description="Polar residues" evidence="13">
    <location>
        <begin position="383"/>
        <end position="395"/>
    </location>
</feature>
<gene>
    <name evidence="16" type="primary">LOC110988414</name>
</gene>
<comment type="similarity">
    <text evidence="1 8">Belongs to the sirtuin family. Class I subfamily.</text>
</comment>
<dbReference type="GeneID" id="110988414"/>
<evidence type="ECO:0000256" key="12">
    <source>
        <dbReference type="PROSITE-ProRule" id="PRU00236"/>
    </source>
</evidence>
<feature type="binding site" evidence="11 12">
    <location>
        <position position="205"/>
    </location>
    <ligand>
        <name>Zn(2+)</name>
        <dbReference type="ChEBI" id="CHEBI:29105"/>
    </ligand>
</feature>
<evidence type="ECO:0000256" key="6">
    <source>
        <dbReference type="ARBA" id="ARBA00048378"/>
    </source>
</evidence>
<dbReference type="InterPro" id="IPR003000">
    <property type="entry name" value="Sirtuin"/>
</dbReference>
<dbReference type="InterPro" id="IPR029035">
    <property type="entry name" value="DHS-like_NAD/FAD-binding_dom"/>
</dbReference>
<comment type="cofactor">
    <cofactor evidence="11">
        <name>Zn(2+)</name>
        <dbReference type="ChEBI" id="CHEBI:29105"/>
    </cofactor>
    <text evidence="11">Binds 1 zinc ion per subunit.</text>
</comment>
<evidence type="ECO:0000256" key="2">
    <source>
        <dbReference type="ARBA" id="ARBA00022679"/>
    </source>
</evidence>
<dbReference type="PANTHER" id="PTHR11085">
    <property type="entry name" value="NAD-DEPENDENT PROTEIN DEACYLASE SIRTUIN-5, MITOCHONDRIAL-RELATED"/>
    <property type="match status" value="1"/>
</dbReference>
<dbReference type="Gene3D" id="3.40.50.1220">
    <property type="entry name" value="TPP-binding domain"/>
    <property type="match status" value="1"/>
</dbReference>
<evidence type="ECO:0000256" key="11">
    <source>
        <dbReference type="PIRSR" id="PIRSR037938-3"/>
    </source>
</evidence>
<evidence type="ECO:0000259" key="14">
    <source>
        <dbReference type="PROSITE" id="PS50305"/>
    </source>
</evidence>
<evidence type="ECO:0000313" key="16">
    <source>
        <dbReference type="RefSeq" id="XP_022107566.1"/>
    </source>
</evidence>
<dbReference type="Proteomes" id="UP000694845">
    <property type="component" value="Unplaced"/>
</dbReference>
<comment type="catalytic activity">
    <reaction evidence="7">
        <text>N(6)-tetradecanoyl-L-lysyl-[protein] + NAD(+) + H2O = 2''-O-tetradecanoyl-ADP-D-ribose + nicotinamide + L-lysyl-[protein]</text>
        <dbReference type="Rhea" id="RHEA:70567"/>
        <dbReference type="Rhea" id="RHEA-COMP:9752"/>
        <dbReference type="Rhea" id="RHEA-COMP:15437"/>
        <dbReference type="ChEBI" id="CHEBI:15377"/>
        <dbReference type="ChEBI" id="CHEBI:17154"/>
        <dbReference type="ChEBI" id="CHEBI:29969"/>
        <dbReference type="ChEBI" id="CHEBI:57540"/>
        <dbReference type="ChEBI" id="CHEBI:141129"/>
        <dbReference type="ChEBI" id="CHEBI:189674"/>
    </reaction>
    <physiologicalReaction direction="left-to-right" evidence="7">
        <dbReference type="Rhea" id="RHEA:70568"/>
    </physiologicalReaction>
</comment>
<reference evidence="16" key="1">
    <citation type="submission" date="2025-08" db="UniProtKB">
        <authorList>
            <consortium name="RefSeq"/>
        </authorList>
    </citation>
    <scope>IDENTIFICATION</scope>
</reference>
<feature type="binding site" evidence="10">
    <location>
        <begin position="177"/>
        <end position="180"/>
    </location>
    <ligand>
        <name>NAD(+)</name>
        <dbReference type="ChEBI" id="CHEBI:57540"/>
    </ligand>
</feature>
<keyword evidence="3 8" id="KW-0479">Metal-binding</keyword>
<evidence type="ECO:0000256" key="1">
    <source>
        <dbReference type="ARBA" id="ARBA00006924"/>
    </source>
</evidence>
<dbReference type="AlphaFoldDB" id="A0A8B7ZVL3"/>
<feature type="binding site" evidence="11 12">
    <location>
        <position position="230"/>
    </location>
    <ligand>
        <name>Zn(2+)</name>
        <dbReference type="ChEBI" id="CHEBI:29105"/>
    </ligand>
</feature>
<dbReference type="KEGG" id="aplc:110988414"/>
<dbReference type="PANTHER" id="PTHR11085:SF6">
    <property type="entry name" value="NAD-DEPENDENT PROTEIN DEACETYLASE SIRTUIN-2"/>
    <property type="match status" value="1"/>
</dbReference>
<feature type="region of interest" description="Disordered" evidence="13">
    <location>
        <begin position="356"/>
        <end position="395"/>
    </location>
</feature>
<evidence type="ECO:0000256" key="3">
    <source>
        <dbReference type="ARBA" id="ARBA00022723"/>
    </source>
</evidence>
<evidence type="ECO:0000256" key="4">
    <source>
        <dbReference type="ARBA" id="ARBA00022833"/>
    </source>
</evidence>
<dbReference type="CTD" id="22933"/>
<dbReference type="GO" id="GO:0008270">
    <property type="term" value="F:zinc ion binding"/>
    <property type="evidence" value="ECO:0007669"/>
    <property type="project" value="UniProtKB-UniRule"/>
</dbReference>
<keyword evidence="2 8" id="KW-0808">Transferase</keyword>
<keyword evidence="4 8" id="KW-0862">Zinc</keyword>
<dbReference type="InterPro" id="IPR026591">
    <property type="entry name" value="Sirtuin_cat_small_dom_sf"/>
</dbReference>
<evidence type="ECO:0000256" key="9">
    <source>
        <dbReference type="PIRSR" id="PIRSR037938-1"/>
    </source>
</evidence>
<feature type="binding site" evidence="10">
    <location>
        <begin position="271"/>
        <end position="272"/>
    </location>
    <ligand>
        <name>NAD(+)</name>
        <dbReference type="ChEBI" id="CHEBI:57540"/>
    </ligand>
</feature>
<dbReference type="PROSITE" id="PS50305">
    <property type="entry name" value="SIRTUIN"/>
    <property type="match status" value="1"/>
</dbReference>
<feature type="compositionally biased region" description="Basic and acidic residues" evidence="13">
    <location>
        <begin position="21"/>
        <end position="35"/>
    </location>
</feature>
<dbReference type="InterPro" id="IPR017328">
    <property type="entry name" value="Sirtuin_class_I"/>
</dbReference>
<evidence type="ECO:0000256" key="10">
    <source>
        <dbReference type="PIRSR" id="PIRSR037938-2"/>
    </source>
</evidence>
<accession>A0A8B7ZVL3</accession>
<dbReference type="CDD" id="cd01408">
    <property type="entry name" value="SIRT1"/>
    <property type="match status" value="1"/>
</dbReference>
<evidence type="ECO:0000256" key="13">
    <source>
        <dbReference type="SAM" id="MobiDB-lite"/>
    </source>
</evidence>
<evidence type="ECO:0000256" key="7">
    <source>
        <dbReference type="ARBA" id="ARBA00048905"/>
    </source>
</evidence>
<dbReference type="InterPro" id="IPR050134">
    <property type="entry name" value="NAD-dep_sirtuin_deacylases"/>
</dbReference>
<feature type="region of interest" description="Disordered" evidence="13">
    <location>
        <begin position="1"/>
        <end position="43"/>
    </location>
</feature>
<protein>
    <recommendedName>
        <fullName evidence="8">NAD-dependent protein deacetylase</fullName>
        <ecNumber evidence="8">2.3.1.286</ecNumber>
    </recommendedName>
</protein>
<comment type="catalytic activity">
    <reaction evidence="6">
        <text>N(6)-hexadecanoyl-L-lysyl-[protein] + NAD(+) + H2O = 2''-O-hexadecanoyl-ADP-D-ribose + nicotinamide + L-lysyl-[protein]</text>
        <dbReference type="Rhea" id="RHEA:70563"/>
        <dbReference type="Rhea" id="RHEA-COMP:9752"/>
        <dbReference type="Rhea" id="RHEA-COMP:14175"/>
        <dbReference type="ChEBI" id="CHEBI:15377"/>
        <dbReference type="ChEBI" id="CHEBI:17154"/>
        <dbReference type="ChEBI" id="CHEBI:29969"/>
        <dbReference type="ChEBI" id="CHEBI:57540"/>
        <dbReference type="ChEBI" id="CHEBI:138936"/>
        <dbReference type="ChEBI" id="CHEBI:189673"/>
    </reaction>
    <physiologicalReaction direction="left-to-right" evidence="6">
        <dbReference type="Rhea" id="RHEA:70564"/>
    </physiologicalReaction>
</comment>
<feature type="binding site" evidence="10">
    <location>
        <begin position="295"/>
        <end position="297"/>
    </location>
    <ligand>
        <name>NAD(+)</name>
        <dbReference type="ChEBI" id="CHEBI:57540"/>
    </ligand>
</feature>
<dbReference type="Pfam" id="PF02146">
    <property type="entry name" value="SIR2"/>
    <property type="match status" value="1"/>
</dbReference>
<dbReference type="GO" id="GO:0005634">
    <property type="term" value="C:nucleus"/>
    <property type="evidence" value="ECO:0007669"/>
    <property type="project" value="TreeGrafter"/>
</dbReference>
<proteinExistence type="inferred from homology"/>
<dbReference type="EC" id="2.3.1.286" evidence="8"/>
<evidence type="ECO:0000256" key="8">
    <source>
        <dbReference type="PIRNR" id="PIRNR037938"/>
    </source>
</evidence>
<feature type="binding site" evidence="10">
    <location>
        <begin position="95"/>
        <end position="99"/>
    </location>
    <ligand>
        <name>NAD(+)</name>
        <dbReference type="ChEBI" id="CHEBI:57540"/>
    </ligand>
</feature>
<comment type="catalytic activity">
    <reaction evidence="8">
        <text>N(6)-acetyl-L-lysyl-[protein] + NAD(+) + H2O = 2''-O-acetyl-ADP-D-ribose + nicotinamide + L-lysyl-[protein]</text>
        <dbReference type="Rhea" id="RHEA:43636"/>
        <dbReference type="Rhea" id="RHEA-COMP:9752"/>
        <dbReference type="Rhea" id="RHEA-COMP:10731"/>
        <dbReference type="ChEBI" id="CHEBI:15377"/>
        <dbReference type="ChEBI" id="CHEBI:17154"/>
        <dbReference type="ChEBI" id="CHEBI:29969"/>
        <dbReference type="ChEBI" id="CHEBI:57540"/>
        <dbReference type="ChEBI" id="CHEBI:61930"/>
        <dbReference type="ChEBI" id="CHEBI:83767"/>
        <dbReference type="EC" id="2.3.1.286"/>
    </reaction>
</comment>